<reference evidence="1 2" key="1">
    <citation type="journal article" date="2022" name="New Phytol.">
        <title>Ecological generalism drives hyperdiversity of secondary metabolite gene clusters in xylarialean endophytes.</title>
        <authorList>
            <person name="Franco M.E.E."/>
            <person name="Wisecaver J.H."/>
            <person name="Arnold A.E."/>
            <person name="Ju Y.M."/>
            <person name="Slot J.C."/>
            <person name="Ahrendt S."/>
            <person name="Moore L.P."/>
            <person name="Eastman K.E."/>
            <person name="Scott K."/>
            <person name="Konkel Z."/>
            <person name="Mondo S.J."/>
            <person name="Kuo A."/>
            <person name="Hayes R.D."/>
            <person name="Haridas S."/>
            <person name="Andreopoulos B."/>
            <person name="Riley R."/>
            <person name="LaButti K."/>
            <person name="Pangilinan J."/>
            <person name="Lipzen A."/>
            <person name="Amirebrahimi M."/>
            <person name="Yan J."/>
            <person name="Adam C."/>
            <person name="Keymanesh K."/>
            <person name="Ng V."/>
            <person name="Louie K."/>
            <person name="Northen T."/>
            <person name="Drula E."/>
            <person name="Henrissat B."/>
            <person name="Hsieh H.M."/>
            <person name="Youens-Clark K."/>
            <person name="Lutzoni F."/>
            <person name="Miadlikowska J."/>
            <person name="Eastwood D.C."/>
            <person name="Hamelin R.C."/>
            <person name="Grigoriev I.V."/>
            <person name="U'Ren J.M."/>
        </authorList>
    </citation>
    <scope>NUCLEOTIDE SEQUENCE [LARGE SCALE GENOMIC DNA]</scope>
    <source>
        <strain evidence="1 2">CBS 119005</strain>
    </source>
</reference>
<sequence length="272" mass="30216">MEVAGLIVGGVSLAGIFTACVDCFEYVQFGRQFGRNYQTAILKLDLIKLRLCRWADAVSTPSKHASVGSEAEAAKVKEVLGQIIYLFEETERTSKKFKTSEGRTDTHSVADLDADIESIHLKMKNLALKRQKRSSFTPKASWALFEEKYFNRLIEDVDPLVRDLVEMFPAAKEEQQKLSVEEAQQLQNEQGIATLQDANDGQDDLLRESIAQALASKGRHRFVGNVTKGDIRVTFGNTFDGMLPITTGAGSLYKNNEASGNAIVHYGNHYYG</sequence>
<name>A0ACB9YII8_9PEZI</name>
<evidence type="ECO:0000313" key="1">
    <source>
        <dbReference type="EMBL" id="KAI4858680.1"/>
    </source>
</evidence>
<dbReference type="Proteomes" id="UP001497700">
    <property type="component" value="Unassembled WGS sequence"/>
</dbReference>
<dbReference type="EMBL" id="MU393701">
    <property type="protein sequence ID" value="KAI4858680.1"/>
    <property type="molecule type" value="Genomic_DNA"/>
</dbReference>
<accession>A0ACB9YII8</accession>
<organism evidence="1 2">
    <name type="scientific">Hypoxylon rubiginosum</name>
    <dbReference type="NCBI Taxonomy" id="110542"/>
    <lineage>
        <taxon>Eukaryota</taxon>
        <taxon>Fungi</taxon>
        <taxon>Dikarya</taxon>
        <taxon>Ascomycota</taxon>
        <taxon>Pezizomycotina</taxon>
        <taxon>Sordariomycetes</taxon>
        <taxon>Xylariomycetidae</taxon>
        <taxon>Xylariales</taxon>
        <taxon>Hypoxylaceae</taxon>
        <taxon>Hypoxylon</taxon>
    </lineage>
</organism>
<comment type="caution">
    <text evidence="1">The sequence shown here is derived from an EMBL/GenBank/DDBJ whole genome shotgun (WGS) entry which is preliminary data.</text>
</comment>
<gene>
    <name evidence="1" type="ORF">F4820DRAFT_441963</name>
</gene>
<proteinExistence type="predicted"/>
<keyword evidence="2" id="KW-1185">Reference proteome</keyword>
<evidence type="ECO:0000313" key="2">
    <source>
        <dbReference type="Proteomes" id="UP001497700"/>
    </source>
</evidence>
<protein>
    <submittedName>
        <fullName evidence="1">Uncharacterized protein</fullName>
    </submittedName>
</protein>